<proteinExistence type="predicted"/>
<dbReference type="GO" id="GO:0042781">
    <property type="term" value="F:3'-tRNA processing endoribonuclease activity"/>
    <property type="evidence" value="ECO:0007669"/>
    <property type="project" value="TreeGrafter"/>
</dbReference>
<dbReference type="GO" id="GO:0046872">
    <property type="term" value="F:metal ion binding"/>
    <property type="evidence" value="ECO:0007669"/>
    <property type="project" value="UniProtKB-KW"/>
</dbReference>
<dbReference type="InterPro" id="IPR036866">
    <property type="entry name" value="RibonucZ/Hydroxyglut_hydro"/>
</dbReference>
<keyword evidence="2" id="KW-1185">Reference proteome</keyword>
<sequence length="250" mass="28418">MKLLFLGVSSAFSVGENRFQSNMLVESDSGSKLLLDCGSDARHSLYAQGYTYSDIDAVYVSHLHSDHIGGLEWLGFSKRFIDEGKITLFISPDQVDRLWDSVLRGGMSSIETEQATLSTYFNVQPAYHHFVWENYHFQLVKTIHSISNGKILPSYGLFITGIAKKVFISMDTRFTPDILQPFYNAADVIFHDCETSAKLSGQHAHYNELKTLDNKIKKKIWLYDYNCGLLPNAKKDGFKGFVVRGQRFDF</sequence>
<dbReference type="PANTHER" id="PTHR46018">
    <property type="entry name" value="ZINC PHOSPHODIESTERASE ELAC PROTEIN 1"/>
    <property type="match status" value="1"/>
</dbReference>
<evidence type="ECO:0000313" key="1">
    <source>
        <dbReference type="EMBL" id="KTD29810.1"/>
    </source>
</evidence>
<keyword evidence="1" id="KW-0378">Hydrolase</keyword>
<dbReference type="PATRIC" id="fig|466.6.peg.808"/>
<dbReference type="Gene3D" id="3.60.15.10">
    <property type="entry name" value="Ribonuclease Z/Hydroxyacylglutathione hydrolase-like"/>
    <property type="match status" value="1"/>
</dbReference>
<dbReference type="RefSeq" id="WP_058451571.1">
    <property type="nucleotide sequence ID" value="NZ_CAAAIB010000005.1"/>
</dbReference>
<dbReference type="EMBL" id="LNYL01000021">
    <property type="protein sequence ID" value="KTD29810.1"/>
    <property type="molecule type" value="Genomic_DNA"/>
</dbReference>
<dbReference type="PANTHER" id="PTHR46018:SF2">
    <property type="entry name" value="ZINC PHOSPHODIESTERASE ELAC PROTEIN 1"/>
    <property type="match status" value="1"/>
</dbReference>
<comment type="caution">
    <text evidence="1">The sequence shown here is derived from an EMBL/GenBank/DDBJ whole genome shotgun (WGS) entry which is preliminary data.</text>
</comment>
<organism evidence="1 2">
    <name type="scientific">Legionella maceachernii</name>
    <dbReference type="NCBI Taxonomy" id="466"/>
    <lineage>
        <taxon>Bacteria</taxon>
        <taxon>Pseudomonadati</taxon>
        <taxon>Pseudomonadota</taxon>
        <taxon>Gammaproteobacteria</taxon>
        <taxon>Legionellales</taxon>
        <taxon>Legionellaceae</taxon>
        <taxon>Legionella</taxon>
    </lineage>
</organism>
<dbReference type="Pfam" id="PF23023">
    <property type="entry name" value="Anti-Pycsar_Apyc1"/>
    <property type="match status" value="1"/>
</dbReference>
<dbReference type="AlphaFoldDB" id="A0A0W0WBW2"/>
<name>A0A0W0WBW2_9GAMM</name>
<evidence type="ECO:0000313" key="2">
    <source>
        <dbReference type="Proteomes" id="UP000054908"/>
    </source>
</evidence>
<reference evidence="1 2" key="1">
    <citation type="submission" date="2015-11" db="EMBL/GenBank/DDBJ databases">
        <title>Genomic analysis of 38 Legionella species identifies large and diverse effector repertoires.</title>
        <authorList>
            <person name="Burstein D."/>
            <person name="Amaro F."/>
            <person name="Zusman T."/>
            <person name="Lifshitz Z."/>
            <person name="Cohen O."/>
            <person name="Gilbert J.A."/>
            <person name="Pupko T."/>
            <person name="Shuman H.A."/>
            <person name="Segal G."/>
        </authorList>
    </citation>
    <scope>NUCLEOTIDE SEQUENCE [LARGE SCALE GENOMIC DNA]</scope>
    <source>
        <strain evidence="1 2">PX-1-G2-E2</strain>
    </source>
</reference>
<dbReference type="STRING" id="466.Lmac_0754"/>
<accession>A0A0W0WBW2</accession>
<dbReference type="OrthoDB" id="9803916at2"/>
<dbReference type="Proteomes" id="UP000054908">
    <property type="component" value="Unassembled WGS sequence"/>
</dbReference>
<gene>
    <name evidence="1" type="ORF">Lmac_0754</name>
</gene>
<protein>
    <submittedName>
        <fullName evidence="1">Metal-dependent hydrolase of the beta-lactamase superfamily transporter III</fullName>
    </submittedName>
</protein>
<dbReference type="SUPFAM" id="SSF56281">
    <property type="entry name" value="Metallo-hydrolase/oxidoreductase"/>
    <property type="match status" value="1"/>
</dbReference>